<evidence type="ECO:0000313" key="2">
    <source>
        <dbReference type="Proteomes" id="UP001560573"/>
    </source>
</evidence>
<dbReference type="SUPFAM" id="SSF53067">
    <property type="entry name" value="Actin-like ATPase domain"/>
    <property type="match status" value="2"/>
</dbReference>
<dbReference type="Gene3D" id="3.30.420.40">
    <property type="match status" value="2"/>
</dbReference>
<evidence type="ECO:0000313" key="1">
    <source>
        <dbReference type="EMBL" id="MEX6690920.1"/>
    </source>
</evidence>
<keyword evidence="1" id="KW-0418">Kinase</keyword>
<dbReference type="InterPro" id="IPR052519">
    <property type="entry name" value="Euk-type_GlcNAc_Kinase"/>
</dbReference>
<sequence>MILVADSGSTKTNWCLISAEHKKYYFDTEGYNPYFVNPQYITGSLLPCLPQSLDPQKVTSIYFYGAGCFDEKLHIINTALSGIFTNASIHAGLDLLGSAKALLGDKQGFIAILGTGTNSCLYDGTKITANIDSLGYLLGDEGSGFYIGRKILSDYVREYMPLPVREEFFTTYVLTRETIMELVYSEKLPNRFCAQFTKFISTSIADKTYTHDLIKSAFTDFFANLVARYENYQHYTFNCTGSIGYTFKDILTETAEAFGMQAGTIIKRPIEGLADYHAQQLFSAIPVCPQAS</sequence>
<organism evidence="1 2">
    <name type="scientific">Danxiaibacter flavus</name>
    <dbReference type="NCBI Taxonomy" id="3049108"/>
    <lineage>
        <taxon>Bacteria</taxon>
        <taxon>Pseudomonadati</taxon>
        <taxon>Bacteroidota</taxon>
        <taxon>Chitinophagia</taxon>
        <taxon>Chitinophagales</taxon>
        <taxon>Chitinophagaceae</taxon>
        <taxon>Danxiaibacter</taxon>
    </lineage>
</organism>
<dbReference type="GO" id="GO:0016301">
    <property type="term" value="F:kinase activity"/>
    <property type="evidence" value="ECO:0007669"/>
    <property type="project" value="UniProtKB-KW"/>
</dbReference>
<comment type="caution">
    <text evidence="1">The sequence shown here is derived from an EMBL/GenBank/DDBJ whole genome shotgun (WGS) entry which is preliminary data.</text>
</comment>
<name>A0ABV3ZMX2_9BACT</name>
<dbReference type="RefSeq" id="WP_369332336.1">
    <property type="nucleotide sequence ID" value="NZ_JAULBC010000011.1"/>
</dbReference>
<dbReference type="Proteomes" id="UP001560573">
    <property type="component" value="Unassembled WGS sequence"/>
</dbReference>
<dbReference type="Gene3D" id="1.10.720.160">
    <property type="match status" value="1"/>
</dbReference>
<keyword evidence="1" id="KW-0808">Transferase</keyword>
<protein>
    <submittedName>
        <fullName evidence="1">N-acetylglucosamine kinase</fullName>
    </submittedName>
</protein>
<dbReference type="InterPro" id="IPR043129">
    <property type="entry name" value="ATPase_NBD"/>
</dbReference>
<dbReference type="EMBL" id="JAULBC010000011">
    <property type="protein sequence ID" value="MEX6690920.1"/>
    <property type="molecule type" value="Genomic_DNA"/>
</dbReference>
<keyword evidence="2" id="KW-1185">Reference proteome</keyword>
<accession>A0ABV3ZMX2</accession>
<dbReference type="PANTHER" id="PTHR43190">
    <property type="entry name" value="N-ACETYL-D-GLUCOSAMINE KINASE"/>
    <property type="match status" value="1"/>
</dbReference>
<dbReference type="CDD" id="cd24079">
    <property type="entry name" value="ASKHA_NBD_PG1100-like"/>
    <property type="match status" value="1"/>
</dbReference>
<gene>
    <name evidence="1" type="ORF">QTN47_25650</name>
</gene>
<proteinExistence type="predicted"/>
<dbReference type="PANTHER" id="PTHR43190:SF3">
    <property type="entry name" value="N-ACETYL-D-GLUCOSAMINE KINASE"/>
    <property type="match status" value="1"/>
</dbReference>
<reference evidence="1 2" key="1">
    <citation type="submission" date="2023-07" db="EMBL/GenBank/DDBJ databases">
        <authorList>
            <person name="Lian W.-H."/>
        </authorList>
    </citation>
    <scope>NUCLEOTIDE SEQUENCE [LARGE SCALE GENOMIC DNA]</scope>
    <source>
        <strain evidence="1 2">SYSU DXS3180</strain>
    </source>
</reference>